<evidence type="ECO:0000256" key="6">
    <source>
        <dbReference type="ARBA" id="ARBA00023136"/>
    </source>
</evidence>
<keyword evidence="4 8" id="KW-0812">Transmembrane</keyword>
<gene>
    <name evidence="10" type="ORF">NS506_01033</name>
</gene>
<evidence type="ECO:0000256" key="5">
    <source>
        <dbReference type="ARBA" id="ARBA00022989"/>
    </source>
</evidence>
<feature type="domain" description="Membrane transport protein MMPL" evidence="9">
    <location>
        <begin position="60"/>
        <end position="376"/>
    </location>
</feature>
<feature type="transmembrane region" description="Helical" evidence="8">
    <location>
        <begin position="376"/>
        <end position="393"/>
    </location>
</feature>
<dbReference type="SUPFAM" id="SSF82866">
    <property type="entry name" value="Multidrug efflux transporter AcrB transmembrane domain"/>
    <property type="match status" value="2"/>
</dbReference>
<dbReference type="EMBL" id="CP017839">
    <property type="protein sequence ID" value="APA95107.1"/>
    <property type="molecule type" value="Genomic_DNA"/>
</dbReference>
<evidence type="ECO:0000256" key="4">
    <source>
        <dbReference type="ARBA" id="ARBA00022692"/>
    </source>
</evidence>
<dbReference type="Gene3D" id="1.20.1640.10">
    <property type="entry name" value="Multidrug efflux transporter AcrB transmembrane domain"/>
    <property type="match status" value="2"/>
</dbReference>
<organism evidence="10 11">
    <name type="scientific">Nocardia seriolae</name>
    <dbReference type="NCBI Taxonomy" id="37332"/>
    <lineage>
        <taxon>Bacteria</taxon>
        <taxon>Bacillati</taxon>
        <taxon>Actinomycetota</taxon>
        <taxon>Actinomycetes</taxon>
        <taxon>Mycobacteriales</taxon>
        <taxon>Nocardiaceae</taxon>
        <taxon>Nocardia</taxon>
    </lineage>
</organism>
<protein>
    <submittedName>
        <fullName evidence="10">Trehalose monomycolate exporter MmpL3</fullName>
    </submittedName>
</protein>
<keyword evidence="5 8" id="KW-1133">Transmembrane helix</keyword>
<keyword evidence="6 8" id="KW-0472">Membrane</keyword>
<evidence type="ECO:0000259" key="9">
    <source>
        <dbReference type="Pfam" id="PF03176"/>
    </source>
</evidence>
<feature type="transmembrane region" description="Helical" evidence="8">
    <location>
        <begin position="193"/>
        <end position="226"/>
    </location>
</feature>
<evidence type="ECO:0000256" key="1">
    <source>
        <dbReference type="ARBA" id="ARBA00004651"/>
    </source>
</evidence>
<dbReference type="AlphaFoldDB" id="A0ABC8ALX8"/>
<evidence type="ECO:0000313" key="11">
    <source>
        <dbReference type="Proteomes" id="UP000180166"/>
    </source>
</evidence>
<feature type="region of interest" description="Disordered" evidence="7">
    <location>
        <begin position="744"/>
        <end position="1104"/>
    </location>
</feature>
<evidence type="ECO:0000256" key="3">
    <source>
        <dbReference type="ARBA" id="ARBA00022475"/>
    </source>
</evidence>
<feature type="compositionally biased region" description="Low complexity" evidence="7">
    <location>
        <begin position="1026"/>
        <end position="1046"/>
    </location>
</feature>
<dbReference type="Proteomes" id="UP000180166">
    <property type="component" value="Chromosome"/>
</dbReference>
<accession>A0ABC8ALX8</accession>
<dbReference type="GO" id="GO:0005886">
    <property type="term" value="C:plasma membrane"/>
    <property type="evidence" value="ECO:0007669"/>
    <property type="project" value="UniProtKB-SubCell"/>
</dbReference>
<dbReference type="InterPro" id="IPR004869">
    <property type="entry name" value="MMPL_dom"/>
</dbReference>
<keyword evidence="3" id="KW-1003">Cell membrane</keyword>
<feature type="transmembrane region" description="Helical" evidence="8">
    <location>
        <begin position="639"/>
        <end position="656"/>
    </location>
</feature>
<sequence length="1104" mass="115671">MFTRWGDLVYKLRFTVLGVMVAALASLGVFGLGIEDHLSSSGWFDPTSQSTKASILKDSVYSRDHNSDVVLLYTAPDGKTVDDPAWSQKVIDSLNALPKDHPQISKVNLSPWKTDTGQQVAQTVSADRKHAFATIALNGNNDTEMLAAYGAVQNAFSVPGVKVEVGGLQPVAYTLNHTIASDVKRMEMLALPAVAVLLFFIFGGIVAAALPLIIGGLTIIAANGMIMALTKYTEVNSFVSAVVSMIGLGLAIDYGLFIVSRFREELAEGYDTRAAVRRSVMTAGRTVTSSATMIIAASAGMLLFPQGFLQSVAYGTIAAVLLAMITSLTVLPALLSILGPRVDALSLKWIRKTKTAEEIEAGFWGKLTAWVMKHPLKVAIPLTIGLLLLIIPVKNLQFGGISETYLPPDNPVRLAQQHFDETFPLRKADPVQLIIITDNSRDIGPILATANQAPGLVKNAQFGIPQKPPNGSNVWVSDATIVDSAHPEATVDYLRSMEVPDSAEVLVTGQPVLMMDSLQSLMSRMPWMIVIVLLVTTILMFLTFGSLVLPLKAALMSALGLGSTLGILTWIFIDGHGASLLNFTPQPIMAPVLVLIIAIIYGLSVDYEVFLLSRMVEARTQGASTTEAVRAGTAQTGRIITAAALILLVVTGAFAFSDLVMMQYIAYGMVAALFIDATVLRMLLVPATMKLLGDDCWWAPKWMKKIQQKIGLGEPILDDERPGGGEVIDLVKTTPVTDPVTMQIPMITDGSEPARARKPRPRRTVDIDSEAPTQRIDVPAATPSTATPPPAAPAPEAERPAPGFPSATARPGHGVTPSTATTPAFMANSGGAATPSPLAGLVGKTESDSAAPVSRDAGAATPASGVESGAPATANPAPLTNLSGPADSGAALPPRRVTGAASADAPTTDLGAGSTARGPLPIGDFASPGAGSAPADAATPGQDGAFRTPIPPRTVPPVAGSAVPPVAGSAVPPVAGGTVPSVSQPASPAAPVDSQPPAPAIGSERVLPPQGPKLPPHPATRAQLYQPQPSEAEAAADSADPEAQSAHHASDDEAPGDGRSNIEQWMSDLRSARRRPKPDEDAKHRGGEGRQVSVNELLRRQNRD</sequence>
<evidence type="ECO:0000256" key="7">
    <source>
        <dbReference type="SAM" id="MobiDB-lite"/>
    </source>
</evidence>
<reference evidence="10 11" key="1">
    <citation type="submission" date="2016-10" db="EMBL/GenBank/DDBJ databases">
        <title>Genome sequence of Nocardia seriolae strain EM150506, isolated from Anguila japonica.</title>
        <authorList>
            <person name="Han H.-J."/>
        </authorList>
    </citation>
    <scope>NUCLEOTIDE SEQUENCE [LARGE SCALE GENOMIC DNA]</scope>
    <source>
        <strain evidence="10 11">EM150506</strain>
    </source>
</reference>
<comment type="similarity">
    <text evidence="2">Belongs to the resistance-nodulation-cell division (RND) (TC 2.A.6) family. MmpL subfamily.</text>
</comment>
<feature type="transmembrane region" description="Helical" evidence="8">
    <location>
        <begin position="238"/>
        <end position="259"/>
    </location>
</feature>
<dbReference type="InterPro" id="IPR050545">
    <property type="entry name" value="Mycobact_MmpL"/>
</dbReference>
<dbReference type="PANTHER" id="PTHR33406:SF11">
    <property type="entry name" value="MEMBRANE PROTEIN SCO6666-RELATED"/>
    <property type="match status" value="1"/>
</dbReference>
<feature type="domain" description="Membrane transport protein MMPL" evidence="9">
    <location>
        <begin position="489"/>
        <end position="701"/>
    </location>
</feature>
<evidence type="ECO:0000256" key="8">
    <source>
        <dbReference type="SAM" id="Phobius"/>
    </source>
</evidence>
<feature type="compositionally biased region" description="Basic and acidic residues" evidence="7">
    <location>
        <begin position="1077"/>
        <end position="1088"/>
    </location>
</feature>
<feature type="transmembrane region" description="Helical" evidence="8">
    <location>
        <begin position="588"/>
        <end position="610"/>
    </location>
</feature>
<feature type="compositionally biased region" description="Low complexity" evidence="7">
    <location>
        <begin position="870"/>
        <end position="882"/>
    </location>
</feature>
<dbReference type="PANTHER" id="PTHR33406">
    <property type="entry name" value="MEMBRANE PROTEIN MJ1562-RELATED"/>
    <property type="match status" value="1"/>
</dbReference>
<feature type="compositionally biased region" description="Pro residues" evidence="7">
    <location>
        <begin position="1009"/>
        <end position="1018"/>
    </location>
</feature>
<feature type="transmembrane region" description="Helical" evidence="8">
    <location>
        <begin position="316"/>
        <end position="338"/>
    </location>
</feature>
<dbReference type="KEGG" id="nsr:NS506_01033"/>
<feature type="transmembrane region" description="Helical" evidence="8">
    <location>
        <begin position="525"/>
        <end position="547"/>
    </location>
</feature>
<dbReference type="Pfam" id="PF03176">
    <property type="entry name" value="MMPL"/>
    <property type="match status" value="2"/>
</dbReference>
<feature type="transmembrane region" description="Helical" evidence="8">
    <location>
        <begin position="554"/>
        <end position="573"/>
    </location>
</feature>
<feature type="transmembrane region" description="Helical" evidence="8">
    <location>
        <begin position="280"/>
        <end position="304"/>
    </location>
</feature>
<evidence type="ECO:0000256" key="2">
    <source>
        <dbReference type="ARBA" id="ARBA00010157"/>
    </source>
</evidence>
<feature type="compositionally biased region" description="Low complexity" evidence="7">
    <location>
        <begin position="924"/>
        <end position="938"/>
    </location>
</feature>
<dbReference type="RefSeq" id="WP_071343477.1">
    <property type="nucleotide sequence ID" value="NZ_CP017839.1"/>
</dbReference>
<name>A0ABC8ALX8_9NOCA</name>
<evidence type="ECO:0000313" key="10">
    <source>
        <dbReference type="EMBL" id="APA95107.1"/>
    </source>
</evidence>
<feature type="compositionally biased region" description="Low complexity" evidence="7">
    <location>
        <begin position="956"/>
        <end position="993"/>
    </location>
</feature>
<feature type="transmembrane region" description="Helical" evidence="8">
    <location>
        <begin position="12"/>
        <end position="34"/>
    </location>
</feature>
<comment type="subcellular location">
    <subcellularLocation>
        <location evidence="1">Cell membrane</location>
        <topology evidence="1">Multi-pass membrane protein</topology>
    </subcellularLocation>
</comment>
<proteinExistence type="inferred from homology"/>